<dbReference type="AlphaFoldDB" id="A0ABC9B989"/>
<dbReference type="Proteomes" id="UP001497457">
    <property type="component" value="Chromosome 24b"/>
</dbReference>
<protein>
    <recommendedName>
        <fullName evidence="1">F-box domain-containing protein</fullName>
    </recommendedName>
</protein>
<dbReference type="Gene3D" id="3.80.10.10">
    <property type="entry name" value="Ribonuclease Inhibitor"/>
    <property type="match status" value="1"/>
</dbReference>
<dbReference type="CDD" id="cd22160">
    <property type="entry name" value="F-box_AtFBL13-like"/>
    <property type="match status" value="1"/>
</dbReference>
<accession>A0ABC9B989</accession>
<name>A0ABC9B989_9POAL</name>
<organism evidence="2 3">
    <name type="scientific">Urochloa decumbens</name>
    <dbReference type="NCBI Taxonomy" id="240449"/>
    <lineage>
        <taxon>Eukaryota</taxon>
        <taxon>Viridiplantae</taxon>
        <taxon>Streptophyta</taxon>
        <taxon>Embryophyta</taxon>
        <taxon>Tracheophyta</taxon>
        <taxon>Spermatophyta</taxon>
        <taxon>Magnoliopsida</taxon>
        <taxon>Liliopsida</taxon>
        <taxon>Poales</taxon>
        <taxon>Poaceae</taxon>
        <taxon>PACMAD clade</taxon>
        <taxon>Panicoideae</taxon>
        <taxon>Panicodae</taxon>
        <taxon>Paniceae</taxon>
        <taxon>Melinidinae</taxon>
        <taxon>Urochloa</taxon>
    </lineage>
</organism>
<dbReference type="EMBL" id="OZ075134">
    <property type="protein sequence ID" value="CAL4994607.1"/>
    <property type="molecule type" value="Genomic_DNA"/>
</dbReference>
<dbReference type="InterPro" id="IPR032675">
    <property type="entry name" value="LRR_dom_sf"/>
</dbReference>
<dbReference type="SMART" id="SM00256">
    <property type="entry name" value="FBOX"/>
    <property type="match status" value="1"/>
</dbReference>
<dbReference type="InterPro" id="IPR053197">
    <property type="entry name" value="F-box_SCFL_complex_component"/>
</dbReference>
<dbReference type="InterPro" id="IPR053781">
    <property type="entry name" value="F-box_AtFBL13-like"/>
</dbReference>
<dbReference type="InterPro" id="IPR001810">
    <property type="entry name" value="F-box_dom"/>
</dbReference>
<dbReference type="SUPFAM" id="SSF81383">
    <property type="entry name" value="F-box domain"/>
    <property type="match status" value="1"/>
</dbReference>
<evidence type="ECO:0000259" key="1">
    <source>
        <dbReference type="PROSITE" id="PS50181"/>
    </source>
</evidence>
<dbReference type="InterPro" id="IPR036047">
    <property type="entry name" value="F-box-like_dom_sf"/>
</dbReference>
<gene>
    <name evidence="2" type="ORF">URODEC1_LOCUS61998</name>
</gene>
<keyword evidence="3" id="KW-1185">Reference proteome</keyword>
<sequence>MPPRKRGRKGKAADDVAPAEDDRDYISTLPDDALEHILSFVPAQDAVRTCVLARRWRHVWKSAKGLHIITPGSIEEVREFVDHLLLIRAGSTIDTFELRTQEGMFDEEHAHVKLWIRHALACKAQALQFEIYGGSTMLELWDVHLLFASQHLTSLEFAYVRFTDCFLNFSSCPALQHLRIRKSEIFDAKRISCQSLKHLSVTDCNSRRTFRTRIQAPNLASLCLDEAFQRAPGLSVAKNLSLLSKSSNTFIFRRDLTCCPTFSHLKNLLLNEYWCMPDVCALACILEHSPVLEKLTLQLFSKGPKHQVEIKRNPNPKVISAAMSQHLKIVEVKCEVVDDTVLNVLKFLSKHNMCFTFEE</sequence>
<dbReference type="Gene3D" id="1.20.1280.50">
    <property type="match status" value="1"/>
</dbReference>
<reference evidence="2" key="1">
    <citation type="submission" date="2024-10" db="EMBL/GenBank/DDBJ databases">
        <authorList>
            <person name="Ryan C."/>
        </authorList>
    </citation>
    <scope>NUCLEOTIDE SEQUENCE [LARGE SCALE GENOMIC DNA]</scope>
</reference>
<dbReference type="PANTHER" id="PTHR34223">
    <property type="entry name" value="OS11G0201299 PROTEIN"/>
    <property type="match status" value="1"/>
</dbReference>
<proteinExistence type="predicted"/>
<evidence type="ECO:0000313" key="3">
    <source>
        <dbReference type="Proteomes" id="UP001497457"/>
    </source>
</evidence>
<dbReference type="PROSITE" id="PS50181">
    <property type="entry name" value="FBOX"/>
    <property type="match status" value="1"/>
</dbReference>
<feature type="domain" description="F-box" evidence="1">
    <location>
        <begin position="23"/>
        <end position="59"/>
    </location>
</feature>
<dbReference type="SUPFAM" id="SSF52047">
    <property type="entry name" value="RNI-like"/>
    <property type="match status" value="1"/>
</dbReference>
<dbReference type="PANTHER" id="PTHR34223:SF109">
    <property type="entry name" value="F-BOX DOMAIN-CONTAINING PROTEIN"/>
    <property type="match status" value="1"/>
</dbReference>
<evidence type="ECO:0000313" key="2">
    <source>
        <dbReference type="EMBL" id="CAL4994607.1"/>
    </source>
</evidence>
<dbReference type="Pfam" id="PF00646">
    <property type="entry name" value="F-box"/>
    <property type="match status" value="1"/>
</dbReference>